<gene>
    <name evidence="14" type="ORF">VCS650_LOCUS22363</name>
</gene>
<evidence type="ECO:0000256" key="5">
    <source>
        <dbReference type="ARBA" id="ARBA00022723"/>
    </source>
</evidence>
<dbReference type="PANTHER" id="PTHR11532">
    <property type="entry name" value="PROTEASE M14 CARBOXYPEPTIDASE"/>
    <property type="match status" value="1"/>
</dbReference>
<evidence type="ECO:0000256" key="1">
    <source>
        <dbReference type="ARBA" id="ARBA00001947"/>
    </source>
</evidence>
<evidence type="ECO:0000256" key="11">
    <source>
        <dbReference type="SAM" id="Phobius"/>
    </source>
</evidence>
<keyword evidence="5" id="KW-0479">Metal-binding</keyword>
<comment type="cofactor">
    <cofactor evidence="1">
        <name>Zn(2+)</name>
        <dbReference type="ChEBI" id="CHEBI:29105"/>
    </cofactor>
</comment>
<accession>A0A814S3E8</accession>
<evidence type="ECO:0000313" key="14">
    <source>
        <dbReference type="EMBL" id="CAF1142721.1"/>
    </source>
</evidence>
<keyword evidence="7" id="KW-0862">Zinc</keyword>
<feature type="transmembrane region" description="Helical" evidence="11">
    <location>
        <begin position="1451"/>
        <end position="1474"/>
    </location>
</feature>
<dbReference type="FunFam" id="3.40.630.10:FF:000020">
    <property type="entry name" value="Carboxypeptidase D"/>
    <property type="match status" value="3"/>
</dbReference>
<dbReference type="PROSITE" id="PS00132">
    <property type="entry name" value="CARBOXYPEPT_ZN_1"/>
    <property type="match status" value="2"/>
</dbReference>
<feature type="domain" description="Peptidase M14" evidence="13">
    <location>
        <begin position="1028"/>
        <end position="1341"/>
    </location>
</feature>
<keyword evidence="11" id="KW-1133">Transmembrane helix</keyword>
<keyword evidence="4" id="KW-0645">Protease</keyword>
<dbReference type="SUPFAM" id="SSF49464">
    <property type="entry name" value="Carboxypeptidase regulatory domain-like"/>
    <property type="match status" value="4"/>
</dbReference>
<evidence type="ECO:0000256" key="10">
    <source>
        <dbReference type="SAM" id="MobiDB-lite"/>
    </source>
</evidence>
<evidence type="ECO:0000256" key="8">
    <source>
        <dbReference type="ARBA" id="ARBA00023180"/>
    </source>
</evidence>
<evidence type="ECO:0000256" key="6">
    <source>
        <dbReference type="ARBA" id="ARBA00022801"/>
    </source>
</evidence>
<dbReference type="OrthoDB" id="10249045at2759"/>
<dbReference type="GO" id="GO:0006518">
    <property type="term" value="P:peptide metabolic process"/>
    <property type="evidence" value="ECO:0007669"/>
    <property type="project" value="TreeGrafter"/>
</dbReference>
<feature type="active site" description="Proton donor/acceptor" evidence="9">
    <location>
        <position position="1311"/>
    </location>
</feature>
<sequence length="1546" mass="175825">MYISSSSLWLILLLLYTSFIFCQRSPLKVEKDTAVYELLKQYHRYNELNQLLNQWANNYSKIAQVSSIGKTSTGRELLVAHLTSPLPVNNDDEFQLLKPKFKWVANMHGDEAIGREMMIALIYYLLLNSKSDTRINRLLTTTDIYIMPSMNPDGFEKAVEGSCDKVGESGRENSHRVDLNRDFPSPYKPLNSMANGKIGDLFYGRQEETIAVMKWILKENFVLSGNLHGGSVVASYPYDETIHNTSSSYGRSPDDSLFRFLAHTYSNKHLTMSKSLDCGAEFLDGITNGAAWYDVSGGMQDFNYLHSNAFEITFELSCCKYPLAKDGTLTKEWDNNREALLTYMEMSHLGIKGFIRDVQTTTGIVGALIQIESIPHAVRSVQSGAYWRLLLPGLYNITVTATGYLSQTKYNVNVTNENITSALRLDFLLQIGNDDGPISAQDVSSINSIYNTLSNYAKKLSTDSRHELLGNLIEPKEKFQYHTYDSMVNKLKELNTKYPHITTLYTIGQSVEKRDLWVMIISDHPLVHEAGEPEVRYIANIHGDEVVGRECLIRFIEYLCINYKLNDYITKLVDNVRIHIMPTLNPDGFEYEYKQSAHPLGMGRLNANHLDLNREFPVIQLESSLKKEIARPKQEFNNNNNRLDKFTTDPNKFQPEVRAAMHWSLIYPFVLSGNLHGGSLVANYPFDNRVKDSIDHESKSPDDSTFRMLAKSYSQAHLKMYKGEACDRFQDGITNGADWYVIEGGMQDWSYVFTSNMEVTIEVGCDKFPNENDLQSYWDDNKGALLAFITQVVHGIRGFVFDSKTKVPVSGVTIHIHNIEHNVTTYRDGDFFRILSAGVYDITAERVGYESETKRNIIVTNQSSTYVEFKLKSNDSYNSGQLASTIKEIYDQSKEFIRHRPLFLIIAGICGIVGALIQIESIPHAVRSVQSGAYWRLLLPGLYNITVTATGYLSQTKYNVNVTNENITSALRLDFLLQIGNDDGPISTQDVSSINSIYNTLSNYAKKLSTDSRHELLGNLMEPKEKFQYHTYDLMVNKLKELNTKYPHITTLYTIGQSVEKRDLWVMIISDHPLVHEAGEPEVRYIANIHGDEVVGRECLIRFIEYLCINYKSNDYITKLVDNVRIHIMPTLNPDGFEYEYKQSTHPLGMGRLNANHLDLNREFPVIQLESSLKKDIARPKQEFNNNNNNRLDKFTKDPNKFQPEVRAAMHWSLIYPFVLSGNLHGGSLVANYPFDNRVKESIDHESKSPDDSTFRMLAKSYSQAHSKMYKGEACDRFQDGITNGADWYVIEGGMQDWSYVFTSNMEVTIEVGCDKFPNENDLQSYWDDNKGALLAFITQVVHGIRGFVFDSKTKVPVSGVVIHIHDIEHNVTTYRDGDFFRVLSPGVYDITAERVGYESETKRNIIVTNQSSTYVEFKLKSNDSYNSGPLASTIKEIYDQSKEFIRHRPLFLIIAGICALTLAMVFGSIVVYLRCCAGSSISPYSRVGFRRYEPLSQDDVDSSSLLPRSNGYKVVRNTHAMPSDSEDYNEEDTLFTSKSSQSIFA</sequence>
<keyword evidence="11" id="KW-0472">Membrane</keyword>
<comment type="caution">
    <text evidence="14">The sequence shown here is derived from an EMBL/GenBank/DDBJ whole genome shotgun (WGS) entry which is preliminary data.</text>
</comment>
<comment type="similarity">
    <text evidence="2 9">Belongs to the peptidase M14 family.</text>
</comment>
<dbReference type="GO" id="GO:0008270">
    <property type="term" value="F:zinc ion binding"/>
    <property type="evidence" value="ECO:0007669"/>
    <property type="project" value="InterPro"/>
</dbReference>
<dbReference type="GO" id="GO:0005615">
    <property type="term" value="C:extracellular space"/>
    <property type="evidence" value="ECO:0007669"/>
    <property type="project" value="TreeGrafter"/>
</dbReference>
<feature type="chain" id="PRO_5032419579" description="Peptidase M14 domain-containing protein" evidence="12">
    <location>
        <begin position="23"/>
        <end position="1546"/>
    </location>
</feature>
<feature type="active site" description="Proton donor/acceptor" evidence="9">
    <location>
        <position position="315"/>
    </location>
</feature>
<feature type="compositionally biased region" description="Acidic residues" evidence="10">
    <location>
        <begin position="1525"/>
        <end position="1534"/>
    </location>
</feature>
<protein>
    <recommendedName>
        <fullName evidence="13">Peptidase M14 domain-containing protein</fullName>
    </recommendedName>
</protein>
<dbReference type="EMBL" id="CAJNON010000251">
    <property type="protein sequence ID" value="CAF1142721.1"/>
    <property type="molecule type" value="Genomic_DNA"/>
</dbReference>
<feature type="domain" description="Peptidase M14" evidence="13">
    <location>
        <begin position="480"/>
        <end position="792"/>
    </location>
</feature>
<evidence type="ECO:0000256" key="2">
    <source>
        <dbReference type="ARBA" id="ARBA00005988"/>
    </source>
</evidence>
<dbReference type="SUPFAM" id="SSF53187">
    <property type="entry name" value="Zn-dependent exopeptidases"/>
    <property type="match status" value="3"/>
</dbReference>
<dbReference type="SMART" id="SM00631">
    <property type="entry name" value="Zn_pept"/>
    <property type="match status" value="3"/>
</dbReference>
<reference evidence="14" key="1">
    <citation type="submission" date="2021-02" db="EMBL/GenBank/DDBJ databases">
        <authorList>
            <person name="Nowell W R."/>
        </authorList>
    </citation>
    <scope>NUCLEOTIDE SEQUENCE</scope>
</reference>
<dbReference type="CDD" id="cd11308">
    <property type="entry name" value="Peptidase_M14NE-CP-C_like"/>
    <property type="match status" value="4"/>
</dbReference>
<keyword evidence="8" id="KW-0325">Glycoprotein</keyword>
<dbReference type="PANTHER" id="PTHR11532:SF57">
    <property type="entry name" value="CARBOXYPEPTIDASE D, B"/>
    <property type="match status" value="1"/>
</dbReference>
<dbReference type="Gene3D" id="3.40.630.10">
    <property type="entry name" value="Zn peptidases"/>
    <property type="match status" value="3"/>
</dbReference>
<dbReference type="PRINTS" id="PR00765">
    <property type="entry name" value="CRBOXYPTASEA"/>
</dbReference>
<dbReference type="GO" id="GO:0004181">
    <property type="term" value="F:metallocarboxypeptidase activity"/>
    <property type="evidence" value="ECO:0007669"/>
    <property type="project" value="InterPro"/>
</dbReference>
<dbReference type="InterPro" id="IPR008969">
    <property type="entry name" value="CarboxyPept-like_regulatory"/>
</dbReference>
<evidence type="ECO:0000313" key="15">
    <source>
        <dbReference type="Proteomes" id="UP000663891"/>
    </source>
</evidence>
<dbReference type="PROSITE" id="PS00133">
    <property type="entry name" value="CARBOXYPEPT_ZN_2"/>
    <property type="match status" value="3"/>
</dbReference>
<feature type="compositionally biased region" description="Polar residues" evidence="10">
    <location>
        <begin position="1535"/>
        <end position="1546"/>
    </location>
</feature>
<feature type="domain" description="Peptidase M14" evidence="13">
    <location>
        <begin position="41"/>
        <end position="347"/>
    </location>
</feature>
<feature type="region of interest" description="Disordered" evidence="10">
    <location>
        <begin position="1521"/>
        <end position="1546"/>
    </location>
</feature>
<evidence type="ECO:0000256" key="9">
    <source>
        <dbReference type="PROSITE-ProRule" id="PRU01379"/>
    </source>
</evidence>
<organism evidence="14 15">
    <name type="scientific">Adineta steineri</name>
    <dbReference type="NCBI Taxonomy" id="433720"/>
    <lineage>
        <taxon>Eukaryota</taxon>
        <taxon>Metazoa</taxon>
        <taxon>Spiralia</taxon>
        <taxon>Gnathifera</taxon>
        <taxon>Rotifera</taxon>
        <taxon>Eurotatoria</taxon>
        <taxon>Bdelloidea</taxon>
        <taxon>Adinetida</taxon>
        <taxon>Adinetidae</taxon>
        <taxon>Adineta</taxon>
    </lineage>
</organism>
<dbReference type="InterPro" id="IPR057246">
    <property type="entry name" value="CARBOXYPEPT_ZN_1"/>
</dbReference>
<name>A0A814S3E8_9BILA</name>
<evidence type="ECO:0000256" key="7">
    <source>
        <dbReference type="ARBA" id="ARBA00022833"/>
    </source>
</evidence>
<evidence type="ECO:0000259" key="13">
    <source>
        <dbReference type="PROSITE" id="PS52035"/>
    </source>
</evidence>
<keyword evidence="3" id="KW-0121">Carboxypeptidase</keyword>
<keyword evidence="12" id="KW-0732">Signal</keyword>
<keyword evidence="6" id="KW-0378">Hydrolase</keyword>
<evidence type="ECO:0000256" key="4">
    <source>
        <dbReference type="ARBA" id="ARBA00022670"/>
    </source>
</evidence>
<evidence type="ECO:0000256" key="3">
    <source>
        <dbReference type="ARBA" id="ARBA00022645"/>
    </source>
</evidence>
<dbReference type="Pfam" id="PF13620">
    <property type="entry name" value="CarboxypepD_reg"/>
    <property type="match status" value="3"/>
</dbReference>
<feature type="active site" description="Proton donor/acceptor" evidence="9">
    <location>
        <position position="762"/>
    </location>
</feature>
<dbReference type="Proteomes" id="UP000663891">
    <property type="component" value="Unassembled WGS sequence"/>
</dbReference>
<dbReference type="InterPro" id="IPR050753">
    <property type="entry name" value="Peptidase_M14_domain"/>
</dbReference>
<dbReference type="GO" id="GO:0016485">
    <property type="term" value="P:protein processing"/>
    <property type="evidence" value="ECO:0007669"/>
    <property type="project" value="TreeGrafter"/>
</dbReference>
<dbReference type="PROSITE" id="PS52035">
    <property type="entry name" value="PEPTIDASE_M14"/>
    <property type="match status" value="3"/>
</dbReference>
<dbReference type="Gene3D" id="2.60.40.1120">
    <property type="entry name" value="Carboxypeptidase-like, regulatory domain"/>
    <property type="match status" value="4"/>
</dbReference>
<evidence type="ECO:0000256" key="12">
    <source>
        <dbReference type="SAM" id="SignalP"/>
    </source>
</evidence>
<dbReference type="InterPro" id="IPR057247">
    <property type="entry name" value="CARBOXYPEPT_ZN_2"/>
</dbReference>
<dbReference type="InterPro" id="IPR000834">
    <property type="entry name" value="Peptidase_M14"/>
</dbReference>
<proteinExistence type="inferred from homology"/>
<dbReference type="Pfam" id="PF00246">
    <property type="entry name" value="Peptidase_M14"/>
    <property type="match status" value="3"/>
</dbReference>
<feature type="signal peptide" evidence="12">
    <location>
        <begin position="1"/>
        <end position="22"/>
    </location>
</feature>
<dbReference type="CDD" id="cd03858">
    <property type="entry name" value="M14_CP_N-E_like"/>
    <property type="match status" value="2"/>
</dbReference>
<keyword evidence="11" id="KW-0812">Transmembrane</keyword>